<organism evidence="2 3">
    <name type="scientific">Microbacterium alkaliflavum</name>
    <dbReference type="NCBI Taxonomy" id="3248839"/>
    <lineage>
        <taxon>Bacteria</taxon>
        <taxon>Bacillati</taxon>
        <taxon>Actinomycetota</taxon>
        <taxon>Actinomycetes</taxon>
        <taxon>Micrococcales</taxon>
        <taxon>Microbacteriaceae</taxon>
        <taxon>Microbacterium</taxon>
    </lineage>
</organism>
<dbReference type="GO" id="GO:0016874">
    <property type="term" value="F:ligase activity"/>
    <property type="evidence" value="ECO:0007669"/>
    <property type="project" value="UniProtKB-KW"/>
</dbReference>
<name>A0ABW7QF27_9MICO</name>
<keyword evidence="3" id="KW-1185">Reference proteome</keyword>
<keyword evidence="2" id="KW-0436">Ligase</keyword>
<accession>A0ABW7QF27</accession>
<feature type="domain" description="DUF7882" evidence="1">
    <location>
        <begin position="1"/>
        <end position="96"/>
    </location>
</feature>
<reference evidence="2 3" key="1">
    <citation type="submission" date="2024-09" db="EMBL/GenBank/DDBJ databases">
        <authorList>
            <person name="Pan X."/>
        </authorList>
    </citation>
    <scope>NUCLEOTIDE SEQUENCE [LARGE SCALE GENOMIC DNA]</scope>
    <source>
        <strain evidence="2 3">B2969</strain>
    </source>
</reference>
<evidence type="ECO:0000259" key="1">
    <source>
        <dbReference type="Pfam" id="PF25355"/>
    </source>
</evidence>
<evidence type="ECO:0000313" key="3">
    <source>
        <dbReference type="Proteomes" id="UP001610861"/>
    </source>
</evidence>
<dbReference type="EMBL" id="JBIQWL010000006">
    <property type="protein sequence ID" value="MFH8251999.1"/>
    <property type="molecule type" value="Genomic_DNA"/>
</dbReference>
<dbReference type="InterPro" id="IPR057204">
    <property type="entry name" value="DUF7882"/>
</dbReference>
<dbReference type="Pfam" id="PF25355">
    <property type="entry name" value="DUF7882"/>
    <property type="match status" value="1"/>
</dbReference>
<dbReference type="Proteomes" id="UP001610861">
    <property type="component" value="Unassembled WGS sequence"/>
</dbReference>
<evidence type="ECO:0000313" key="2">
    <source>
        <dbReference type="EMBL" id="MFH8251999.1"/>
    </source>
</evidence>
<comment type="caution">
    <text evidence="2">The sequence shown here is derived from an EMBL/GenBank/DDBJ whole genome shotgun (WGS) entry which is preliminary data.</text>
</comment>
<dbReference type="RefSeq" id="WP_397557466.1">
    <property type="nucleotide sequence ID" value="NZ_JBIQWL010000006.1"/>
</dbReference>
<proteinExistence type="predicted"/>
<protein>
    <submittedName>
        <fullName evidence="2">ATP-dependent DNA ligase</fullName>
    </submittedName>
</protein>
<gene>
    <name evidence="2" type="ORF">ACH3VR_16660</name>
</gene>
<sequence length="111" mass="12727">MGKFTYEGTVKVDFEDRALAHLMLVIGMKLRRGEPFHFSWKDDVSIGDGRTTVWIHPQCALVYKFYGSRMPQLNRAWIDALMQTANSSTGLYLVPEPPVPVHHLEEEHELA</sequence>